<sequence length="422" mass="46558">MRPGATVESLAKAFATACWTNDSAFGQGRSKRRRALEAMVKSFNTEQAEKAIDPALPSLANSQAATNYVTLDSAKGPAPSSHEDSVRDSAPSFLTTTNKVLGSPLKVIGSPSQSASHKGKGILPTPAPRGESHKPVQKEAAPRSHNQRLNLPPPAVNEEAKLWSSFFSTPAGKNPNLSVNFYPPSIDGPQKVAILEEDEVAEAEAAWGRILVGYVWGKSPVFTPFLQFIKNLWKPKGEIHLSFQGNGFFMVRFDLEEDLIHVLEGGPWSMANRPFVIQRWNRNIRFELERLKSIPLWIKLPNLPLHFWSRTCLGRIASLIGTPLYLDSPTALKSRTAYARVCVEVDAGFELPDKVFVEVRNGDREAIKITYDWKPQACTHCQTFGHDDSLCCKKPRVIVASSKVSEGDTHVTHVAGHLSSDR</sequence>
<reference evidence="3" key="1">
    <citation type="journal article" date="2023" name="Nat. Commun.">
        <title>Diploid and tetraploid genomes of Acorus and the evolution of monocots.</title>
        <authorList>
            <person name="Ma L."/>
            <person name="Liu K.W."/>
            <person name="Li Z."/>
            <person name="Hsiao Y.Y."/>
            <person name="Qi Y."/>
            <person name="Fu T."/>
            <person name="Tang G.D."/>
            <person name="Zhang D."/>
            <person name="Sun W.H."/>
            <person name="Liu D.K."/>
            <person name="Li Y."/>
            <person name="Chen G.Z."/>
            <person name="Liu X.D."/>
            <person name="Liao X.Y."/>
            <person name="Jiang Y.T."/>
            <person name="Yu X."/>
            <person name="Hao Y."/>
            <person name="Huang J."/>
            <person name="Zhao X.W."/>
            <person name="Ke S."/>
            <person name="Chen Y.Y."/>
            <person name="Wu W.L."/>
            <person name="Hsu J.L."/>
            <person name="Lin Y.F."/>
            <person name="Huang M.D."/>
            <person name="Li C.Y."/>
            <person name="Huang L."/>
            <person name="Wang Z.W."/>
            <person name="Zhao X."/>
            <person name="Zhong W.Y."/>
            <person name="Peng D.H."/>
            <person name="Ahmad S."/>
            <person name="Lan S."/>
            <person name="Zhang J.S."/>
            <person name="Tsai W.C."/>
            <person name="Van de Peer Y."/>
            <person name="Liu Z.J."/>
        </authorList>
    </citation>
    <scope>NUCLEOTIDE SEQUENCE</scope>
    <source>
        <strain evidence="3">CP</strain>
    </source>
</reference>
<keyword evidence="4" id="KW-1185">Reference proteome</keyword>
<gene>
    <name evidence="3" type="ORF">QJS10_CPB11g01695</name>
</gene>
<dbReference type="PANTHER" id="PTHR31286:SF180">
    <property type="entry name" value="OS10G0362600 PROTEIN"/>
    <property type="match status" value="1"/>
</dbReference>
<name>A0AAV9DVQ1_ACOCL</name>
<evidence type="ECO:0000259" key="2">
    <source>
        <dbReference type="Pfam" id="PF14111"/>
    </source>
</evidence>
<comment type="caution">
    <text evidence="3">The sequence shown here is derived from an EMBL/GenBank/DDBJ whole genome shotgun (WGS) entry which is preliminary data.</text>
</comment>
<dbReference type="AlphaFoldDB" id="A0AAV9DVQ1"/>
<dbReference type="PANTHER" id="PTHR31286">
    <property type="entry name" value="GLYCINE-RICH CELL WALL STRUCTURAL PROTEIN 1.8-LIKE"/>
    <property type="match status" value="1"/>
</dbReference>
<dbReference type="InterPro" id="IPR025558">
    <property type="entry name" value="DUF4283"/>
</dbReference>
<proteinExistence type="predicted"/>
<feature type="region of interest" description="Disordered" evidence="1">
    <location>
        <begin position="104"/>
        <end position="152"/>
    </location>
</feature>
<evidence type="ECO:0000313" key="3">
    <source>
        <dbReference type="EMBL" id="KAK1305368.1"/>
    </source>
</evidence>
<accession>A0AAV9DVQ1</accession>
<reference evidence="3" key="2">
    <citation type="submission" date="2023-06" db="EMBL/GenBank/DDBJ databases">
        <authorList>
            <person name="Ma L."/>
            <person name="Liu K.-W."/>
            <person name="Li Z."/>
            <person name="Hsiao Y.-Y."/>
            <person name="Qi Y."/>
            <person name="Fu T."/>
            <person name="Tang G."/>
            <person name="Zhang D."/>
            <person name="Sun W.-H."/>
            <person name="Liu D.-K."/>
            <person name="Li Y."/>
            <person name="Chen G.-Z."/>
            <person name="Liu X.-D."/>
            <person name="Liao X.-Y."/>
            <person name="Jiang Y.-T."/>
            <person name="Yu X."/>
            <person name="Hao Y."/>
            <person name="Huang J."/>
            <person name="Zhao X.-W."/>
            <person name="Ke S."/>
            <person name="Chen Y.-Y."/>
            <person name="Wu W.-L."/>
            <person name="Hsu J.-L."/>
            <person name="Lin Y.-F."/>
            <person name="Huang M.-D."/>
            <person name="Li C.-Y."/>
            <person name="Huang L."/>
            <person name="Wang Z.-W."/>
            <person name="Zhao X."/>
            <person name="Zhong W.-Y."/>
            <person name="Peng D.-H."/>
            <person name="Ahmad S."/>
            <person name="Lan S."/>
            <person name="Zhang J.-S."/>
            <person name="Tsai W.-C."/>
            <person name="Van De Peer Y."/>
            <person name="Liu Z.-J."/>
        </authorList>
    </citation>
    <scope>NUCLEOTIDE SEQUENCE</scope>
    <source>
        <strain evidence="3">CP</strain>
        <tissue evidence="3">Leaves</tissue>
    </source>
</reference>
<dbReference type="InterPro" id="IPR040256">
    <property type="entry name" value="At4g02000-like"/>
</dbReference>
<dbReference type="EMBL" id="JAUJYO010000011">
    <property type="protein sequence ID" value="KAK1305368.1"/>
    <property type="molecule type" value="Genomic_DNA"/>
</dbReference>
<feature type="compositionally biased region" description="Basic and acidic residues" evidence="1">
    <location>
        <begin position="130"/>
        <end position="142"/>
    </location>
</feature>
<organism evidence="3 4">
    <name type="scientific">Acorus calamus</name>
    <name type="common">Sweet flag</name>
    <dbReference type="NCBI Taxonomy" id="4465"/>
    <lineage>
        <taxon>Eukaryota</taxon>
        <taxon>Viridiplantae</taxon>
        <taxon>Streptophyta</taxon>
        <taxon>Embryophyta</taxon>
        <taxon>Tracheophyta</taxon>
        <taxon>Spermatophyta</taxon>
        <taxon>Magnoliopsida</taxon>
        <taxon>Liliopsida</taxon>
        <taxon>Acoraceae</taxon>
        <taxon>Acorus</taxon>
    </lineage>
</organism>
<feature type="domain" description="DUF4283" evidence="2">
    <location>
        <begin position="204"/>
        <end position="286"/>
    </location>
</feature>
<dbReference type="Pfam" id="PF14111">
    <property type="entry name" value="DUF4283"/>
    <property type="match status" value="1"/>
</dbReference>
<protein>
    <recommendedName>
        <fullName evidence="2">DUF4283 domain-containing protein</fullName>
    </recommendedName>
</protein>
<dbReference type="Proteomes" id="UP001180020">
    <property type="component" value="Unassembled WGS sequence"/>
</dbReference>
<evidence type="ECO:0000256" key="1">
    <source>
        <dbReference type="SAM" id="MobiDB-lite"/>
    </source>
</evidence>
<evidence type="ECO:0000313" key="4">
    <source>
        <dbReference type="Proteomes" id="UP001180020"/>
    </source>
</evidence>